<dbReference type="InterPro" id="IPR000983">
    <property type="entry name" value="Bac_GSPG_pilin"/>
</dbReference>
<dbReference type="Gene3D" id="3.30.700.10">
    <property type="entry name" value="Glycoprotein, Type 4 Pilin"/>
    <property type="match status" value="1"/>
</dbReference>
<dbReference type="GO" id="GO:0016020">
    <property type="term" value="C:membrane"/>
    <property type="evidence" value="ECO:0007669"/>
    <property type="project" value="UniProtKB-SubCell"/>
</dbReference>
<comment type="caution">
    <text evidence="7">The sequence shown here is derived from an EMBL/GenBank/DDBJ whole genome shotgun (WGS) entry which is preliminary data.</text>
</comment>
<dbReference type="Pfam" id="PF07963">
    <property type="entry name" value="N_methyl"/>
    <property type="match status" value="1"/>
</dbReference>
<evidence type="ECO:0000256" key="4">
    <source>
        <dbReference type="ARBA" id="ARBA00022989"/>
    </source>
</evidence>
<dbReference type="GO" id="GO:0015627">
    <property type="term" value="C:type II protein secretion system complex"/>
    <property type="evidence" value="ECO:0007669"/>
    <property type="project" value="InterPro"/>
</dbReference>
<evidence type="ECO:0000256" key="5">
    <source>
        <dbReference type="ARBA" id="ARBA00023136"/>
    </source>
</evidence>
<dbReference type="NCBIfam" id="TIGR02532">
    <property type="entry name" value="IV_pilin_GFxxxE"/>
    <property type="match status" value="1"/>
</dbReference>
<evidence type="ECO:0000256" key="2">
    <source>
        <dbReference type="ARBA" id="ARBA00022481"/>
    </source>
</evidence>
<dbReference type="PRINTS" id="PR00813">
    <property type="entry name" value="BCTERIALGSPG"/>
</dbReference>
<dbReference type="PANTHER" id="PTHR30093">
    <property type="entry name" value="GENERAL SECRETION PATHWAY PROTEIN G"/>
    <property type="match status" value="1"/>
</dbReference>
<evidence type="ECO:0000256" key="3">
    <source>
        <dbReference type="ARBA" id="ARBA00022692"/>
    </source>
</evidence>
<evidence type="ECO:0000256" key="1">
    <source>
        <dbReference type="ARBA" id="ARBA00004167"/>
    </source>
</evidence>
<keyword evidence="3 6" id="KW-0812">Transmembrane</keyword>
<dbReference type="Proteomes" id="UP000176714">
    <property type="component" value="Unassembled WGS sequence"/>
</dbReference>
<dbReference type="PROSITE" id="PS00409">
    <property type="entry name" value="PROKAR_NTER_METHYL"/>
    <property type="match status" value="1"/>
</dbReference>
<organism evidence="7 8">
    <name type="scientific">Candidatus Kaiserbacteria bacterium RIFCSPLOWO2_01_FULL_55_19</name>
    <dbReference type="NCBI Taxonomy" id="1798516"/>
    <lineage>
        <taxon>Bacteria</taxon>
        <taxon>Candidatus Kaiseribacteriota</taxon>
    </lineage>
</organism>
<dbReference type="GO" id="GO:0015628">
    <property type="term" value="P:protein secretion by the type II secretion system"/>
    <property type="evidence" value="ECO:0007669"/>
    <property type="project" value="InterPro"/>
</dbReference>
<feature type="transmembrane region" description="Helical" evidence="6">
    <location>
        <begin position="12"/>
        <end position="34"/>
    </location>
</feature>
<evidence type="ECO:0008006" key="9">
    <source>
        <dbReference type="Google" id="ProtNLM"/>
    </source>
</evidence>
<evidence type="ECO:0000256" key="6">
    <source>
        <dbReference type="SAM" id="Phobius"/>
    </source>
</evidence>
<gene>
    <name evidence="7" type="ORF">A2950_01805</name>
</gene>
<protein>
    <recommendedName>
        <fullName evidence="9">Type II secretion system protein GspG C-terminal domain-containing protein</fullName>
    </recommendedName>
</protein>
<comment type="subcellular location">
    <subcellularLocation>
        <location evidence="1">Membrane</location>
        <topology evidence="1">Single-pass membrane protein</topology>
    </subcellularLocation>
</comment>
<keyword evidence="5 6" id="KW-0472">Membrane</keyword>
<reference evidence="7 8" key="1">
    <citation type="journal article" date="2016" name="Nat. Commun.">
        <title>Thousands of microbial genomes shed light on interconnected biogeochemical processes in an aquifer system.</title>
        <authorList>
            <person name="Anantharaman K."/>
            <person name="Brown C.T."/>
            <person name="Hug L.A."/>
            <person name="Sharon I."/>
            <person name="Castelle C.J."/>
            <person name="Probst A.J."/>
            <person name="Thomas B.C."/>
            <person name="Singh A."/>
            <person name="Wilkins M.J."/>
            <person name="Karaoz U."/>
            <person name="Brodie E.L."/>
            <person name="Williams K.H."/>
            <person name="Hubbard S.S."/>
            <person name="Banfield J.F."/>
        </authorList>
    </citation>
    <scope>NUCLEOTIDE SEQUENCE [LARGE SCALE GENOMIC DNA]</scope>
</reference>
<dbReference type="EMBL" id="MFMD01000034">
    <property type="protein sequence ID" value="OGG76316.1"/>
    <property type="molecule type" value="Genomic_DNA"/>
</dbReference>
<dbReference type="InterPro" id="IPR045584">
    <property type="entry name" value="Pilin-like"/>
</dbReference>
<dbReference type="SUPFAM" id="SSF54523">
    <property type="entry name" value="Pili subunits"/>
    <property type="match status" value="1"/>
</dbReference>
<evidence type="ECO:0000313" key="8">
    <source>
        <dbReference type="Proteomes" id="UP000176714"/>
    </source>
</evidence>
<accession>A0A1F6ERR2</accession>
<dbReference type="InterPro" id="IPR012902">
    <property type="entry name" value="N_methyl_site"/>
</dbReference>
<dbReference type="AlphaFoldDB" id="A0A1F6ERR2"/>
<sequence length="140" mass="14158">MTMKSTFSRGFTLIELLVVIAIIGVLSAVVLASLNTARSKGNDAAVMSDLDGARTQAQIFYGDNSNSYTGVCAEATIAKQIAAADDANGAGKAVVCNPSATAYAIAAELVTTSGETYCIDSLGTATTTMTAIGSITTVCS</sequence>
<dbReference type="PANTHER" id="PTHR30093:SF44">
    <property type="entry name" value="TYPE II SECRETION SYSTEM CORE PROTEIN G"/>
    <property type="match status" value="1"/>
</dbReference>
<name>A0A1F6ERR2_9BACT</name>
<evidence type="ECO:0000313" key="7">
    <source>
        <dbReference type="EMBL" id="OGG76316.1"/>
    </source>
</evidence>
<proteinExistence type="predicted"/>
<keyword evidence="4 6" id="KW-1133">Transmembrane helix</keyword>
<keyword evidence="2" id="KW-0488">Methylation</keyword>
<dbReference type="STRING" id="1798516.A2950_01805"/>